<reference evidence="3" key="1">
    <citation type="submission" date="2017-02" db="EMBL/GenBank/DDBJ databases">
        <title>Draft Genome Sequence of the Salt Water Bacterium Oceanospirillum linum ATCC 11336.</title>
        <authorList>
            <person name="Trachtenberg A.M."/>
            <person name="Carney J.G."/>
            <person name="Linnane J.D."/>
            <person name="Rheaume B.A."/>
            <person name="Pitts N.L."/>
            <person name="Mykles D.L."/>
            <person name="Maclea K.S."/>
        </authorList>
    </citation>
    <scope>NUCLEOTIDE SEQUENCE [LARGE SCALE GENOMIC DNA]</scope>
    <source>
        <strain evidence="3">ATCC 11336</strain>
    </source>
</reference>
<sequence length="141" mass="16431">MLQKIKDLSIRVKLFAVLLLPLAGMLYYAGITFYDRLKLNQEMKQLQFSTELLTESVHTSYELMNEASSYQSDTDTAYTVQRTDQQLERFRSAMQVAVQQLSHADLQRQLQQLEISLQKLLEIRTQAQQHKDPIKMSQGYV</sequence>
<keyword evidence="2" id="KW-1133">Transmembrane helix</keyword>
<keyword evidence="1" id="KW-0175">Coiled coil</keyword>
<dbReference type="AlphaFoldDB" id="A0A1T1H5D9"/>
<dbReference type="Proteomes" id="UP000190064">
    <property type="component" value="Unassembled WGS sequence"/>
</dbReference>
<evidence type="ECO:0000313" key="3">
    <source>
        <dbReference type="EMBL" id="OOV85072.1"/>
    </source>
</evidence>
<protein>
    <submittedName>
        <fullName evidence="3">Uncharacterized protein</fullName>
    </submittedName>
</protein>
<gene>
    <name evidence="3" type="ORF">BTA35_0216980</name>
</gene>
<evidence type="ECO:0000256" key="2">
    <source>
        <dbReference type="SAM" id="Phobius"/>
    </source>
</evidence>
<dbReference type="STRING" id="966.BTA35_0216980"/>
<keyword evidence="2" id="KW-0472">Membrane</keyword>
<keyword evidence="2" id="KW-0812">Transmembrane</keyword>
<evidence type="ECO:0000256" key="1">
    <source>
        <dbReference type="SAM" id="Coils"/>
    </source>
</evidence>
<keyword evidence="4" id="KW-1185">Reference proteome</keyword>
<feature type="transmembrane region" description="Helical" evidence="2">
    <location>
        <begin position="12"/>
        <end position="34"/>
    </location>
</feature>
<evidence type="ECO:0000313" key="4">
    <source>
        <dbReference type="Proteomes" id="UP000190064"/>
    </source>
</evidence>
<organism evidence="3 4">
    <name type="scientific">Oceanospirillum linum</name>
    <dbReference type="NCBI Taxonomy" id="966"/>
    <lineage>
        <taxon>Bacteria</taxon>
        <taxon>Pseudomonadati</taxon>
        <taxon>Pseudomonadota</taxon>
        <taxon>Gammaproteobacteria</taxon>
        <taxon>Oceanospirillales</taxon>
        <taxon>Oceanospirillaceae</taxon>
        <taxon>Oceanospirillum</taxon>
    </lineage>
</organism>
<proteinExistence type="predicted"/>
<feature type="non-terminal residue" evidence="3">
    <location>
        <position position="141"/>
    </location>
</feature>
<accession>A0A1T1H5D9</accession>
<name>A0A1T1H5D9_OCELI</name>
<dbReference type="EMBL" id="MTSD02000127">
    <property type="protein sequence ID" value="OOV85072.1"/>
    <property type="molecule type" value="Genomic_DNA"/>
</dbReference>
<comment type="caution">
    <text evidence="3">The sequence shown here is derived from an EMBL/GenBank/DDBJ whole genome shotgun (WGS) entry which is preliminary data.</text>
</comment>
<feature type="coiled-coil region" evidence="1">
    <location>
        <begin position="103"/>
        <end position="130"/>
    </location>
</feature>